<dbReference type="InterPro" id="IPR045097">
    <property type="entry name" value="Thymidate_synth/dCMP_Mease"/>
</dbReference>
<proteinExistence type="inferred from homology"/>
<dbReference type="PRINTS" id="PR00108">
    <property type="entry name" value="THYMDSNTHASE"/>
</dbReference>
<protein>
    <recommendedName>
        <fullName evidence="1">thymidylate synthase</fullName>
        <ecNumber evidence="1">2.1.1.45</ecNumber>
    </recommendedName>
</protein>
<dbReference type="CDD" id="cd00351">
    <property type="entry name" value="TS_Pyrimidine_HMase"/>
    <property type="match status" value="1"/>
</dbReference>
<dbReference type="InterPro" id="IPR023451">
    <property type="entry name" value="Thymidate_synth/dCMP_Mease_dom"/>
</dbReference>
<evidence type="ECO:0000313" key="6">
    <source>
        <dbReference type="EMBL" id="QHT99454.1"/>
    </source>
</evidence>
<evidence type="ECO:0000256" key="2">
    <source>
        <dbReference type="ARBA" id="ARBA00022603"/>
    </source>
</evidence>
<evidence type="ECO:0000256" key="1">
    <source>
        <dbReference type="ARBA" id="ARBA00011947"/>
    </source>
</evidence>
<evidence type="ECO:0000256" key="3">
    <source>
        <dbReference type="ARBA" id="ARBA00022679"/>
    </source>
</evidence>
<name>A0A6C0J1B7_9ZZZZ</name>
<organism evidence="6">
    <name type="scientific">viral metagenome</name>
    <dbReference type="NCBI Taxonomy" id="1070528"/>
    <lineage>
        <taxon>unclassified sequences</taxon>
        <taxon>metagenomes</taxon>
        <taxon>organismal metagenomes</taxon>
    </lineage>
</organism>
<dbReference type="SUPFAM" id="SSF55831">
    <property type="entry name" value="Thymidylate synthase/dCMP hydroxymethylase"/>
    <property type="match status" value="1"/>
</dbReference>
<keyword evidence="4" id="KW-0545">Nucleotide biosynthesis</keyword>
<dbReference type="HAMAP" id="MF_00008">
    <property type="entry name" value="Thymidy_synth_bact"/>
    <property type="match status" value="1"/>
</dbReference>
<dbReference type="PANTHER" id="PTHR11548:SF1">
    <property type="entry name" value="THYMIDYLATE SYNTHASE 1"/>
    <property type="match status" value="1"/>
</dbReference>
<dbReference type="GO" id="GO:0004799">
    <property type="term" value="F:thymidylate synthase activity"/>
    <property type="evidence" value="ECO:0007669"/>
    <property type="project" value="UniProtKB-EC"/>
</dbReference>
<dbReference type="AlphaFoldDB" id="A0A6C0J1B7"/>
<dbReference type="InterPro" id="IPR036926">
    <property type="entry name" value="Thymidate_synth/dCMP_Mease_sf"/>
</dbReference>
<dbReference type="InterPro" id="IPR020940">
    <property type="entry name" value="Thymidylate_synthase_AS"/>
</dbReference>
<feature type="domain" description="Thymidylate synthase/dCMP hydroxymethylase" evidence="5">
    <location>
        <begin position="25"/>
        <end position="307"/>
    </location>
</feature>
<keyword evidence="3" id="KW-0808">Transferase</keyword>
<evidence type="ECO:0000259" key="5">
    <source>
        <dbReference type="Pfam" id="PF00303"/>
    </source>
</evidence>
<sequence>MLKNVVEINKYKDRDITKGRHEEYQFLNLLKDLLEEGKLEEGRNGKTIRGVGSAMHFSLENGKLPVQTTKKSAWKTCIKELLFFCKGQTDNKILTDQNVHIWDGNTTPEFMKSRGLSHYVEGDIGPLYGFNFRHYGAPYSSCNEDYTGKGIDQLQQVIDGLKNPETRNSRRHVISAWNPETLDKGVLPPCHILFQFIVTDGNKLSCLLYQRSCDSFLGKNFNTISYSCLTNIIAKMCDLEPYEFIHYGGDCHLYDNHIEQAKEQITREPYPYPTLEILNKRDNINDYVIEDFKLHDYQYHPAIKGEMRA</sequence>
<dbReference type="Pfam" id="PF00303">
    <property type="entry name" value="Thymidylat_synt"/>
    <property type="match status" value="1"/>
</dbReference>
<dbReference type="EC" id="2.1.1.45" evidence="1"/>
<dbReference type="GO" id="GO:0006231">
    <property type="term" value="P:dTMP biosynthetic process"/>
    <property type="evidence" value="ECO:0007669"/>
    <property type="project" value="InterPro"/>
</dbReference>
<keyword evidence="2" id="KW-0489">Methyltransferase</keyword>
<dbReference type="GO" id="GO:0032259">
    <property type="term" value="P:methylation"/>
    <property type="evidence" value="ECO:0007669"/>
    <property type="project" value="UniProtKB-KW"/>
</dbReference>
<dbReference type="EMBL" id="MN740308">
    <property type="protein sequence ID" value="QHT99454.1"/>
    <property type="molecule type" value="Genomic_DNA"/>
</dbReference>
<accession>A0A6C0J1B7</accession>
<dbReference type="PANTHER" id="PTHR11548">
    <property type="entry name" value="THYMIDYLATE SYNTHASE 1"/>
    <property type="match status" value="1"/>
</dbReference>
<evidence type="ECO:0000256" key="4">
    <source>
        <dbReference type="ARBA" id="ARBA00022727"/>
    </source>
</evidence>
<dbReference type="InterPro" id="IPR000398">
    <property type="entry name" value="Thymidylate_synthase"/>
</dbReference>
<dbReference type="GO" id="GO:0005829">
    <property type="term" value="C:cytosol"/>
    <property type="evidence" value="ECO:0007669"/>
    <property type="project" value="TreeGrafter"/>
</dbReference>
<dbReference type="Gene3D" id="3.30.572.10">
    <property type="entry name" value="Thymidylate synthase/dCMP hydroxymethylase domain"/>
    <property type="match status" value="1"/>
</dbReference>
<dbReference type="NCBIfam" id="TIGR03284">
    <property type="entry name" value="thym_sym"/>
    <property type="match status" value="1"/>
</dbReference>
<dbReference type="PROSITE" id="PS00091">
    <property type="entry name" value="THYMIDYLATE_SYNTHASE"/>
    <property type="match status" value="1"/>
</dbReference>
<reference evidence="6" key="1">
    <citation type="journal article" date="2020" name="Nature">
        <title>Giant virus diversity and host interactions through global metagenomics.</title>
        <authorList>
            <person name="Schulz F."/>
            <person name="Roux S."/>
            <person name="Paez-Espino D."/>
            <person name="Jungbluth S."/>
            <person name="Walsh D.A."/>
            <person name="Denef V.J."/>
            <person name="McMahon K.D."/>
            <person name="Konstantinidis K.T."/>
            <person name="Eloe-Fadrosh E.A."/>
            <person name="Kyrpides N.C."/>
            <person name="Woyke T."/>
        </authorList>
    </citation>
    <scope>NUCLEOTIDE SEQUENCE</scope>
    <source>
        <strain evidence="6">GVMAG-M-3300025699-48</strain>
    </source>
</reference>